<keyword evidence="1" id="KW-0067">ATP-binding</keyword>
<dbReference type="GO" id="GO:0005524">
    <property type="term" value="F:ATP binding"/>
    <property type="evidence" value="ECO:0007669"/>
    <property type="project" value="UniProtKB-KW"/>
</dbReference>
<sequence length="440" mass="50975">MSVKKINEVLEGKSEKERHLIELFKNAKFFVNSDERKILIVCNQTLAYQFSVNFGEMRDIITKAIEEKIGNYSISVGPIAEVLEEREDVFPGQLVVSANLNKEYIFDRFQVSSCNEDAFRKAVEISQNEEEFLHKNRQLYIFGGYGQGKTHLLHAIAWSLLWRGKKVAYFNSNTFTEYIVDAVIKKPDYRMSRISKIQNADALLIDDVHGLSGRERVQSELKSLIDYYFNLHKILVFTSLYPQEKLPPPFMEEVSSRMQDGVTSFLETPDYALKEKLLKTMVEEERLVMDEATKDAILSIEVKNVREFIKILNIVKSIASVEGKEIKLESVQKMFEKNGISIPAVEEEEIMKYIRARYGNEISFSMLKGRFKGRNKKELQNIRDTVIYQLDAKGVFSHAEIARIFRIHESTVHYILERMKKISKDEQRVKEGGKDGEKGY</sequence>
<comment type="similarity">
    <text evidence="2">Belongs to the DnaA family.</text>
</comment>
<reference evidence="4" key="1">
    <citation type="journal article" date="2020" name="mSystems">
        <title>Genome- and Community-Level Interaction Insights into Carbon Utilization and Element Cycling Functions of Hydrothermarchaeota in Hydrothermal Sediment.</title>
        <authorList>
            <person name="Zhou Z."/>
            <person name="Liu Y."/>
            <person name="Xu W."/>
            <person name="Pan J."/>
            <person name="Luo Z.H."/>
            <person name="Li M."/>
        </authorList>
    </citation>
    <scope>NUCLEOTIDE SEQUENCE [LARGE SCALE GENOMIC DNA]</scope>
    <source>
        <strain evidence="4">SpSt-1042</strain>
    </source>
</reference>
<dbReference type="InterPro" id="IPR013317">
    <property type="entry name" value="DnaA_dom"/>
</dbReference>
<accession>A0A7C5UV07</accession>
<dbReference type="AlphaFoldDB" id="A0A7C5UV07"/>
<organism evidence="4">
    <name type="scientific">candidate division CPR3 bacterium</name>
    <dbReference type="NCBI Taxonomy" id="2268181"/>
    <lineage>
        <taxon>Bacteria</taxon>
        <taxon>Bacteria division CPR3</taxon>
    </lineage>
</organism>
<proteinExistence type="inferred from homology"/>
<evidence type="ECO:0000259" key="3">
    <source>
        <dbReference type="Pfam" id="PF00308"/>
    </source>
</evidence>
<dbReference type="EMBL" id="DRVY01000076">
    <property type="protein sequence ID" value="HHR92370.1"/>
    <property type="molecule type" value="Genomic_DNA"/>
</dbReference>
<dbReference type="Gene3D" id="3.40.50.300">
    <property type="entry name" value="P-loop containing nucleotide triphosphate hydrolases"/>
    <property type="match status" value="1"/>
</dbReference>
<keyword evidence="1" id="KW-0238">DNA-binding</keyword>
<dbReference type="PANTHER" id="PTHR30050:SF4">
    <property type="entry name" value="ATP-BINDING PROTEIN RV3427C IN INSERTION SEQUENCE-RELATED"/>
    <property type="match status" value="1"/>
</dbReference>
<dbReference type="GO" id="GO:0006260">
    <property type="term" value="P:DNA replication"/>
    <property type="evidence" value="ECO:0007669"/>
    <property type="project" value="UniProtKB-KW"/>
</dbReference>
<dbReference type="CDD" id="cd00009">
    <property type="entry name" value="AAA"/>
    <property type="match status" value="1"/>
</dbReference>
<comment type="caution">
    <text evidence="4">The sequence shown here is derived from an EMBL/GenBank/DDBJ whole genome shotgun (WGS) entry which is preliminary data.</text>
</comment>
<evidence type="ECO:0000256" key="2">
    <source>
        <dbReference type="RuleBase" id="RU004227"/>
    </source>
</evidence>
<evidence type="ECO:0000313" key="4">
    <source>
        <dbReference type="EMBL" id="HHR92370.1"/>
    </source>
</evidence>
<dbReference type="PRINTS" id="PR00051">
    <property type="entry name" value="DNAA"/>
</dbReference>
<dbReference type="SUPFAM" id="SSF52540">
    <property type="entry name" value="P-loop containing nucleoside triphosphate hydrolases"/>
    <property type="match status" value="1"/>
</dbReference>
<dbReference type="InterPro" id="IPR027417">
    <property type="entry name" value="P-loop_NTPase"/>
</dbReference>
<feature type="domain" description="Chromosomal replication initiator protein DnaA ATPAse" evidence="3">
    <location>
        <begin position="100"/>
        <end position="263"/>
    </location>
</feature>
<keyword evidence="1" id="KW-0235">DNA replication</keyword>
<dbReference type="GO" id="GO:0003677">
    <property type="term" value="F:DNA binding"/>
    <property type="evidence" value="ECO:0007669"/>
    <property type="project" value="UniProtKB-KW"/>
</dbReference>
<gene>
    <name evidence="4" type="ORF">ENL96_02555</name>
</gene>
<dbReference type="InterPro" id="IPR020591">
    <property type="entry name" value="Chromosome_initiator_DnaA-like"/>
</dbReference>
<dbReference type="Pfam" id="PF00308">
    <property type="entry name" value="Bac_DnaA"/>
    <property type="match status" value="1"/>
</dbReference>
<comment type="function">
    <text evidence="1">Plays an essential role in the initiation and regulation of chromosomal replication. ATP-DnaA binds to the origin of replication (oriC) to initiate formation of the DNA replication initiation complex once per cell cycle. Binds the DnaA box (a 9 base pair repeat at the origin) and separates the double-stranded (ds)DNA. Forms a right-handed helical filament on oriC DNA; dsDNA binds to the exterior of the filament while single-stranded (ss)DNA is stabiized in the filament's interior. The ATP-DnaA-oriC complex binds and stabilizes one strand of the AT-rich DNA unwinding element (DUE), permitting loading of DNA polymerase. After initiation quickly degrades to an ADP-DnaA complex that is not apt for DNA replication. Binds acidic phospholipids.</text>
</comment>
<protein>
    <recommendedName>
        <fullName evidence="1">Chromosomal replication initiator protein DnaA</fullName>
    </recommendedName>
</protein>
<dbReference type="PANTHER" id="PTHR30050">
    <property type="entry name" value="CHROMOSOMAL REPLICATION INITIATOR PROTEIN DNAA"/>
    <property type="match status" value="1"/>
</dbReference>
<keyword evidence="1" id="KW-0547">Nucleotide-binding</keyword>
<name>A0A7C5UV07_UNCC3</name>
<evidence type="ECO:0000256" key="1">
    <source>
        <dbReference type="RuleBase" id="RU000577"/>
    </source>
</evidence>